<reference evidence="5 6" key="1">
    <citation type="submission" date="2024-01" db="EMBL/GenBank/DDBJ databases">
        <title>A draft genome for the cacao thread blight pathogen Marasmiellus scandens.</title>
        <authorList>
            <person name="Baruah I.K."/>
            <person name="Leung J."/>
            <person name="Bukari Y."/>
            <person name="Amoako-Attah I."/>
            <person name="Meinhardt L.W."/>
            <person name="Bailey B.A."/>
            <person name="Cohen S.P."/>
        </authorList>
    </citation>
    <scope>NUCLEOTIDE SEQUENCE [LARGE SCALE GENOMIC DNA]</scope>
    <source>
        <strain evidence="5 6">GH-19</strain>
    </source>
</reference>
<dbReference type="InterPro" id="IPR029058">
    <property type="entry name" value="AB_hydrolase_fold"/>
</dbReference>
<accession>A0ABR1JKJ6</accession>
<name>A0ABR1JKJ6_9AGAR</name>
<feature type="signal peptide" evidence="3">
    <location>
        <begin position="1"/>
        <end position="19"/>
    </location>
</feature>
<keyword evidence="6" id="KW-1185">Reference proteome</keyword>
<comment type="caution">
    <text evidence="5">The sequence shown here is derived from an EMBL/GenBank/DDBJ whole genome shotgun (WGS) entry which is preliminary data.</text>
</comment>
<comment type="similarity">
    <text evidence="1">Belongs to the type-B carboxylesterase/lipase family.</text>
</comment>
<dbReference type="EMBL" id="JBANRG010000012">
    <property type="protein sequence ID" value="KAK7461934.1"/>
    <property type="molecule type" value="Genomic_DNA"/>
</dbReference>
<evidence type="ECO:0000256" key="3">
    <source>
        <dbReference type="SAM" id="SignalP"/>
    </source>
</evidence>
<dbReference type="SUPFAM" id="SSF53474">
    <property type="entry name" value="alpha/beta-Hydrolases"/>
    <property type="match status" value="1"/>
</dbReference>
<dbReference type="Pfam" id="PF00135">
    <property type="entry name" value="COesterase"/>
    <property type="match status" value="1"/>
</dbReference>
<keyword evidence="2" id="KW-0378">Hydrolase</keyword>
<organism evidence="5 6">
    <name type="scientific">Marasmiellus scandens</name>
    <dbReference type="NCBI Taxonomy" id="2682957"/>
    <lineage>
        <taxon>Eukaryota</taxon>
        <taxon>Fungi</taxon>
        <taxon>Dikarya</taxon>
        <taxon>Basidiomycota</taxon>
        <taxon>Agaricomycotina</taxon>
        <taxon>Agaricomycetes</taxon>
        <taxon>Agaricomycetidae</taxon>
        <taxon>Agaricales</taxon>
        <taxon>Marasmiineae</taxon>
        <taxon>Omphalotaceae</taxon>
        <taxon>Marasmiellus</taxon>
    </lineage>
</organism>
<evidence type="ECO:0000256" key="1">
    <source>
        <dbReference type="ARBA" id="ARBA00005964"/>
    </source>
</evidence>
<keyword evidence="3" id="KW-0732">Signal</keyword>
<dbReference type="PANTHER" id="PTHR43918">
    <property type="entry name" value="ACETYLCHOLINESTERASE"/>
    <property type="match status" value="1"/>
</dbReference>
<dbReference type="Gene3D" id="3.40.50.1820">
    <property type="entry name" value="alpha/beta hydrolase"/>
    <property type="match status" value="1"/>
</dbReference>
<dbReference type="PANTHER" id="PTHR43918:SF4">
    <property type="entry name" value="CARBOXYLIC ESTER HYDROLASE"/>
    <property type="match status" value="1"/>
</dbReference>
<feature type="chain" id="PRO_5046655149" description="Carboxylesterase type B domain-containing protein" evidence="3">
    <location>
        <begin position="20"/>
        <end position="196"/>
    </location>
</feature>
<feature type="domain" description="Carboxylesterase type B" evidence="4">
    <location>
        <begin position="39"/>
        <end position="194"/>
    </location>
</feature>
<evidence type="ECO:0000259" key="4">
    <source>
        <dbReference type="Pfam" id="PF00135"/>
    </source>
</evidence>
<evidence type="ECO:0000256" key="2">
    <source>
        <dbReference type="ARBA" id="ARBA00022801"/>
    </source>
</evidence>
<dbReference type="InterPro" id="IPR002018">
    <property type="entry name" value="CarbesteraseB"/>
</dbReference>
<dbReference type="Proteomes" id="UP001498398">
    <property type="component" value="Unassembled WGS sequence"/>
</dbReference>
<proteinExistence type="inferred from homology"/>
<gene>
    <name evidence="5" type="ORF">VKT23_008365</name>
</gene>
<evidence type="ECO:0000313" key="6">
    <source>
        <dbReference type="Proteomes" id="UP001498398"/>
    </source>
</evidence>
<sequence length="196" mass="20779">MNFLTVVLLAIVSVFGSNAQTSPLIVDLGYASYQGSFDSSTNVTNFFGVRYATPPLGESCELRFRAPQPPANVSGVQQADTEPPECFQAGRGTSPTNPFSNQTLKRQSREQTEDCLFVNVHLPGSSVPEEALPTIVWIHGGGYLAGDASDYQGSDLINEANGGVVVVTVQYRLGVFGFLAGEKVKADGALNAGLCQ</sequence>
<evidence type="ECO:0000313" key="5">
    <source>
        <dbReference type="EMBL" id="KAK7461934.1"/>
    </source>
</evidence>
<protein>
    <recommendedName>
        <fullName evidence="4">Carboxylesterase type B domain-containing protein</fullName>
    </recommendedName>
</protein>
<dbReference type="InterPro" id="IPR050654">
    <property type="entry name" value="AChE-related_enzymes"/>
</dbReference>